<feature type="compositionally biased region" description="Polar residues" evidence="2">
    <location>
        <begin position="414"/>
        <end position="424"/>
    </location>
</feature>
<sequence>MATALERARLYRERQAAQGQGSSAPAAPSAPLQPSYSVHSLPPTSTPLPPPNAQNSWPEFPSSSSLPQPPAPPGIAPAVTSASPSISPSPAPNSIQDLSSKLLNAQVALAGERSAQRQLKEEHSKVLEQKEREIDALKQQQQQQQQASGRSATGPLTMEKCISAPEALDTLQLGFKADDKTVVAKYESLMESHPHLGRLWKGALHAIALERTGSEILSQHLRQLNQDEIHAHFISAELPVTDGLLASGDPVITKEELAAEKARAAKVDTKLNATKRDLDSKISECATWRKKAEDLLESREQPSRKTVSGLLYLILSLLLNILSRGLIRLWGSDQQQVLQADLTRVTEERDVLKGEVEKSARSVEKLEKELVKFNERFKKWEEERKGLLDARKAAESEAERLKAGSQLEHHRRSPTPSTMSTASEGQQKFVINRLLAQVKQLNAELAQKSNENAELMMKLVEGGDE</sequence>
<keyword evidence="4" id="KW-1185">Reference proteome</keyword>
<evidence type="ECO:0000313" key="3">
    <source>
        <dbReference type="EMBL" id="ORY72929.1"/>
    </source>
</evidence>
<dbReference type="EMBL" id="MCGR01000049">
    <property type="protein sequence ID" value="ORY72929.1"/>
    <property type="molecule type" value="Genomic_DNA"/>
</dbReference>
<accession>A0A1Y2EN32</accession>
<comment type="caution">
    <text evidence="3">The sequence shown here is derived from an EMBL/GenBank/DDBJ whole genome shotgun (WGS) entry which is preliminary data.</text>
</comment>
<proteinExistence type="predicted"/>
<evidence type="ECO:0000313" key="4">
    <source>
        <dbReference type="Proteomes" id="UP000193467"/>
    </source>
</evidence>
<name>A0A1Y2EN32_9BASI</name>
<feature type="region of interest" description="Disordered" evidence="2">
    <location>
        <begin position="136"/>
        <end position="156"/>
    </location>
</feature>
<dbReference type="AlphaFoldDB" id="A0A1Y2EN32"/>
<reference evidence="3 4" key="1">
    <citation type="submission" date="2016-07" db="EMBL/GenBank/DDBJ databases">
        <title>Pervasive Adenine N6-methylation of Active Genes in Fungi.</title>
        <authorList>
            <consortium name="DOE Joint Genome Institute"/>
            <person name="Mondo S.J."/>
            <person name="Dannebaum R.O."/>
            <person name="Kuo R.C."/>
            <person name="Labutti K."/>
            <person name="Haridas S."/>
            <person name="Kuo A."/>
            <person name="Salamov A."/>
            <person name="Ahrendt S.R."/>
            <person name="Lipzen A."/>
            <person name="Sullivan W."/>
            <person name="Andreopoulos W.B."/>
            <person name="Clum A."/>
            <person name="Lindquist E."/>
            <person name="Daum C."/>
            <person name="Ramamoorthy G.K."/>
            <person name="Gryganskyi A."/>
            <person name="Culley D."/>
            <person name="Magnuson J.K."/>
            <person name="James T.Y."/>
            <person name="O'Malley M.A."/>
            <person name="Stajich J.E."/>
            <person name="Spatafora J.W."/>
            <person name="Visel A."/>
            <person name="Grigoriev I.V."/>
        </authorList>
    </citation>
    <scope>NUCLEOTIDE SEQUENCE [LARGE SCALE GENOMIC DNA]</scope>
    <source>
        <strain evidence="3 4">62-1032</strain>
    </source>
</reference>
<gene>
    <name evidence="3" type="ORF">BCR35DRAFT_354274</name>
</gene>
<organism evidence="3 4">
    <name type="scientific">Leucosporidium creatinivorum</name>
    <dbReference type="NCBI Taxonomy" id="106004"/>
    <lineage>
        <taxon>Eukaryota</taxon>
        <taxon>Fungi</taxon>
        <taxon>Dikarya</taxon>
        <taxon>Basidiomycota</taxon>
        <taxon>Pucciniomycotina</taxon>
        <taxon>Microbotryomycetes</taxon>
        <taxon>Leucosporidiales</taxon>
        <taxon>Leucosporidium</taxon>
    </lineage>
</organism>
<feature type="compositionally biased region" description="Basic and acidic residues" evidence="2">
    <location>
        <begin position="1"/>
        <end position="15"/>
    </location>
</feature>
<feature type="coiled-coil region" evidence="1">
    <location>
        <begin position="349"/>
        <end position="397"/>
    </location>
</feature>
<protein>
    <submittedName>
        <fullName evidence="3">Uncharacterized protein</fullName>
    </submittedName>
</protein>
<evidence type="ECO:0000256" key="1">
    <source>
        <dbReference type="SAM" id="Coils"/>
    </source>
</evidence>
<feature type="coiled-coil region" evidence="1">
    <location>
        <begin position="431"/>
        <end position="458"/>
    </location>
</feature>
<feature type="compositionally biased region" description="Low complexity" evidence="2">
    <location>
        <begin position="76"/>
        <end position="95"/>
    </location>
</feature>
<dbReference type="Proteomes" id="UP000193467">
    <property type="component" value="Unassembled WGS sequence"/>
</dbReference>
<feature type="compositionally biased region" description="Low complexity" evidence="2">
    <location>
        <begin position="16"/>
        <end position="43"/>
    </location>
</feature>
<evidence type="ECO:0000256" key="2">
    <source>
        <dbReference type="SAM" id="MobiDB-lite"/>
    </source>
</evidence>
<dbReference type="InParanoid" id="A0A1Y2EN32"/>
<feature type="region of interest" description="Disordered" evidence="2">
    <location>
        <begin position="1"/>
        <end position="95"/>
    </location>
</feature>
<feature type="region of interest" description="Disordered" evidence="2">
    <location>
        <begin position="398"/>
        <end position="424"/>
    </location>
</feature>
<keyword evidence="1" id="KW-0175">Coiled coil</keyword>